<proteinExistence type="predicted"/>
<evidence type="ECO:0000313" key="1">
    <source>
        <dbReference type="EMBL" id="MFB6489894.1"/>
    </source>
</evidence>
<reference evidence="1" key="1">
    <citation type="submission" date="2024-07" db="EMBL/GenBank/DDBJ databases">
        <title>Metagenome and Metagenome-Assembled Genomes of Archaea from a hot spring from the geothermal field of Los Azufres, Mexico.</title>
        <authorList>
            <person name="Marin-Paredes R."/>
            <person name="Martinez-Romero E."/>
            <person name="Servin-Garciduenas L.E."/>
        </authorList>
    </citation>
    <scope>NUCLEOTIDE SEQUENCE</scope>
</reference>
<gene>
    <name evidence="1" type="ORF">TU35_001390</name>
</gene>
<accession>A0ACC6UYL6</accession>
<dbReference type="EMBL" id="JZWT02000003">
    <property type="protein sequence ID" value="MFB6489894.1"/>
    <property type="molecule type" value="Genomic_DNA"/>
</dbReference>
<sequence length="264" mass="28901">MKFVVLTKAAVPLSSAIKIDPKTGTLVREGVPLSVNQWDRDAVEFALKLKDRYGGEVIAISMAPPSGIPALESLIGMGVDKAILATDRVFAGADTWATSYVLAATIRKYVPDFDLIIAGEETIDSTTAHIGAQTASHLDIPYIYYVIDAEINGKKIRVRRFLEDEGVDEFYEMELPALITVAKGTQMSREISLLRKLNARDYIIQATNKELGLNPECTGLKGSPTFVATQTSATFPPRKRKVFRGDAREAAKALVEELKKEGLL</sequence>
<evidence type="ECO:0000313" key="2">
    <source>
        <dbReference type="Proteomes" id="UP000033636"/>
    </source>
</evidence>
<name>A0ACC6UYL6_9CREN</name>
<protein>
    <submittedName>
        <fullName evidence="1">Electron transfer flavoprotein subunit beta/FixA family protein</fullName>
    </submittedName>
</protein>
<comment type="caution">
    <text evidence="1">The sequence shown here is derived from an EMBL/GenBank/DDBJ whole genome shotgun (WGS) entry which is preliminary data.</text>
</comment>
<dbReference type="Proteomes" id="UP000033636">
    <property type="component" value="Unassembled WGS sequence"/>
</dbReference>
<organism evidence="1 2">
    <name type="scientific">Thermoproteus sp. AZ2</name>
    <dbReference type="NCBI Taxonomy" id="1609232"/>
    <lineage>
        <taxon>Archaea</taxon>
        <taxon>Thermoproteota</taxon>
        <taxon>Thermoprotei</taxon>
        <taxon>Thermoproteales</taxon>
        <taxon>Thermoproteaceae</taxon>
        <taxon>Thermoproteus</taxon>
    </lineage>
</organism>